<evidence type="ECO:0000313" key="1">
    <source>
        <dbReference type="EMBL" id="MBB4003235.1"/>
    </source>
</evidence>
<reference evidence="1 2" key="1">
    <citation type="submission" date="2020-08" db="EMBL/GenBank/DDBJ databases">
        <title>Genomic Encyclopedia of Type Strains, Phase IV (KMG-IV): sequencing the most valuable type-strain genomes for metagenomic binning, comparative biology and taxonomic classification.</title>
        <authorList>
            <person name="Goeker M."/>
        </authorList>
    </citation>
    <scope>NUCLEOTIDE SEQUENCE [LARGE SCALE GENOMIC DNA]</scope>
    <source>
        <strain evidence="1 2">DSM 103570</strain>
    </source>
</reference>
<sequence>MTSARDEVMTELVEMYRDARVDPLCGDPLFALMDKGIPSDIASEAERRVRDAECGTPESWWQRMHSAAGDDAIDKAIRGRRA</sequence>
<comment type="caution">
    <text evidence="1">The sequence shown here is derived from an EMBL/GenBank/DDBJ whole genome shotgun (WGS) entry which is preliminary data.</text>
</comment>
<keyword evidence="2" id="KW-1185">Reference proteome</keyword>
<protein>
    <submittedName>
        <fullName evidence="1">Uncharacterized protein</fullName>
    </submittedName>
</protein>
<dbReference type="AlphaFoldDB" id="A0A7W6HDH8"/>
<name>A0A7W6HDH8_9HYPH</name>
<evidence type="ECO:0000313" key="2">
    <source>
        <dbReference type="Proteomes" id="UP000588647"/>
    </source>
</evidence>
<accession>A0A7W6HDH8</accession>
<gene>
    <name evidence="1" type="ORF">GGR03_002316</name>
</gene>
<proteinExistence type="predicted"/>
<dbReference type="Proteomes" id="UP000588647">
    <property type="component" value="Unassembled WGS sequence"/>
</dbReference>
<dbReference type="EMBL" id="JACIEM010000003">
    <property type="protein sequence ID" value="MBB4003235.1"/>
    <property type="molecule type" value="Genomic_DNA"/>
</dbReference>
<organism evidence="1 2">
    <name type="scientific">Aurantimonas endophytica</name>
    <dbReference type="NCBI Taxonomy" id="1522175"/>
    <lineage>
        <taxon>Bacteria</taxon>
        <taxon>Pseudomonadati</taxon>
        <taxon>Pseudomonadota</taxon>
        <taxon>Alphaproteobacteria</taxon>
        <taxon>Hyphomicrobiales</taxon>
        <taxon>Aurantimonadaceae</taxon>
        <taxon>Aurantimonas</taxon>
    </lineage>
</organism>
<dbReference type="RefSeq" id="WP_183208126.1">
    <property type="nucleotide sequence ID" value="NZ_JAAAMM010000003.1"/>
</dbReference>